<keyword evidence="11" id="KW-0963">Cytoplasm</keyword>
<feature type="domain" description="RNase H type-1" evidence="13">
    <location>
        <begin position="1"/>
        <end position="142"/>
    </location>
</feature>
<protein>
    <recommendedName>
        <fullName evidence="5 11">Ribonuclease H</fullName>
        <shortName evidence="11">RNase H</shortName>
        <ecNumber evidence="5 11">3.1.26.4</ecNumber>
    </recommendedName>
</protein>
<evidence type="ECO:0000256" key="8">
    <source>
        <dbReference type="ARBA" id="ARBA00022759"/>
    </source>
</evidence>
<evidence type="ECO:0000256" key="5">
    <source>
        <dbReference type="ARBA" id="ARBA00012180"/>
    </source>
</evidence>
<name>A0A1Z4BV43_9GAMM</name>
<dbReference type="GO" id="GO:0005737">
    <property type="term" value="C:cytoplasm"/>
    <property type="evidence" value="ECO:0007669"/>
    <property type="project" value="UniProtKB-SubCell"/>
</dbReference>
<dbReference type="KEGG" id="mpsy:CEK71_03300"/>
<keyword evidence="8 11" id="KW-0255">Endonuclease</keyword>
<gene>
    <name evidence="11" type="primary">rnhA</name>
    <name evidence="14" type="ORF">CEK71_03300</name>
</gene>
<feature type="binding site" evidence="11">
    <location>
        <position position="134"/>
    </location>
    <ligand>
        <name>Mg(2+)</name>
        <dbReference type="ChEBI" id="CHEBI:18420"/>
        <label>2</label>
    </ligand>
</feature>
<dbReference type="FunFam" id="3.30.420.10:FF:000089">
    <property type="entry name" value="Ribonuclease H"/>
    <property type="match status" value="1"/>
</dbReference>
<dbReference type="InterPro" id="IPR002156">
    <property type="entry name" value="RNaseH_domain"/>
</dbReference>
<evidence type="ECO:0000256" key="9">
    <source>
        <dbReference type="ARBA" id="ARBA00022801"/>
    </source>
</evidence>
<keyword evidence="15" id="KW-1185">Reference proteome</keyword>
<evidence type="ECO:0000313" key="14">
    <source>
        <dbReference type="EMBL" id="ASF45165.1"/>
    </source>
</evidence>
<dbReference type="EC" id="3.1.26.4" evidence="5 11"/>
<evidence type="ECO:0000256" key="1">
    <source>
        <dbReference type="ARBA" id="ARBA00000077"/>
    </source>
</evidence>
<feature type="region of interest" description="Disordered" evidence="12">
    <location>
        <begin position="124"/>
        <end position="147"/>
    </location>
</feature>
<evidence type="ECO:0000256" key="6">
    <source>
        <dbReference type="ARBA" id="ARBA00022722"/>
    </source>
</evidence>
<sequence length="147" mass="16321">MTDCVIIYTDGACRGNPGPGGWGAMLTYKSYSKELFGGEATTTNNRMELMAAIQALEALKKPCKVKLHSDSSYVLKGITEWLPDWKKRNWRTAAKQPVKNDDLWRRLDAASNLHTIEWQWVKGHSGDPGNERADALANKGIDSLGRG</sequence>
<dbReference type="PANTHER" id="PTHR10642">
    <property type="entry name" value="RIBONUCLEASE H1"/>
    <property type="match status" value="1"/>
</dbReference>
<dbReference type="RefSeq" id="WP_088618048.1">
    <property type="nucleotide sequence ID" value="NZ_CP022129.1"/>
</dbReference>
<evidence type="ECO:0000256" key="12">
    <source>
        <dbReference type="SAM" id="MobiDB-lite"/>
    </source>
</evidence>
<comment type="subunit">
    <text evidence="4 11">Monomer.</text>
</comment>
<dbReference type="HAMAP" id="MF_00042">
    <property type="entry name" value="RNase_H"/>
    <property type="match status" value="1"/>
</dbReference>
<dbReference type="SUPFAM" id="SSF53098">
    <property type="entry name" value="Ribonuclease H-like"/>
    <property type="match status" value="1"/>
</dbReference>
<feature type="binding site" evidence="11">
    <location>
        <position position="70"/>
    </location>
    <ligand>
        <name>Mg(2+)</name>
        <dbReference type="ChEBI" id="CHEBI:18420"/>
        <label>1</label>
    </ligand>
</feature>
<keyword evidence="6 11" id="KW-0540">Nuclease</keyword>
<dbReference type="NCBIfam" id="NF001236">
    <property type="entry name" value="PRK00203.1"/>
    <property type="match status" value="1"/>
</dbReference>
<comment type="similarity">
    <text evidence="3 11">Belongs to the RNase H family.</text>
</comment>
<comment type="function">
    <text evidence="2 11">Endonuclease that specifically degrades the RNA of RNA-DNA hybrids.</text>
</comment>
<evidence type="ECO:0000256" key="4">
    <source>
        <dbReference type="ARBA" id="ARBA00011245"/>
    </source>
</evidence>
<dbReference type="Pfam" id="PF00075">
    <property type="entry name" value="RNase_H"/>
    <property type="match status" value="1"/>
</dbReference>
<comment type="cofactor">
    <cofactor evidence="11">
        <name>Mg(2+)</name>
        <dbReference type="ChEBI" id="CHEBI:18420"/>
    </cofactor>
    <text evidence="11">Binds 1 Mg(2+) ion per subunit. May bind a second metal ion at a regulatory site, or after substrate binding.</text>
</comment>
<dbReference type="CDD" id="cd09278">
    <property type="entry name" value="RNase_HI_prokaryote_like"/>
    <property type="match status" value="1"/>
</dbReference>
<proteinExistence type="inferred from homology"/>
<dbReference type="InterPro" id="IPR012337">
    <property type="entry name" value="RNaseH-like_sf"/>
</dbReference>
<comment type="subcellular location">
    <subcellularLocation>
        <location evidence="11">Cytoplasm</location>
    </subcellularLocation>
</comment>
<dbReference type="GO" id="GO:0003676">
    <property type="term" value="F:nucleic acid binding"/>
    <property type="evidence" value="ECO:0007669"/>
    <property type="project" value="InterPro"/>
</dbReference>
<evidence type="ECO:0000256" key="7">
    <source>
        <dbReference type="ARBA" id="ARBA00022723"/>
    </source>
</evidence>
<evidence type="ECO:0000256" key="3">
    <source>
        <dbReference type="ARBA" id="ARBA00005300"/>
    </source>
</evidence>
<evidence type="ECO:0000256" key="11">
    <source>
        <dbReference type="HAMAP-Rule" id="MF_00042"/>
    </source>
</evidence>
<dbReference type="InterPro" id="IPR050092">
    <property type="entry name" value="RNase_H"/>
</dbReference>
<dbReference type="InterPro" id="IPR036397">
    <property type="entry name" value="RNaseH_sf"/>
</dbReference>
<evidence type="ECO:0000259" key="13">
    <source>
        <dbReference type="PROSITE" id="PS50879"/>
    </source>
</evidence>
<dbReference type="Proteomes" id="UP000197019">
    <property type="component" value="Chromosome"/>
</dbReference>
<dbReference type="PANTHER" id="PTHR10642:SF26">
    <property type="entry name" value="RIBONUCLEASE H1"/>
    <property type="match status" value="1"/>
</dbReference>
<accession>A0A1Z4BV43</accession>
<evidence type="ECO:0000256" key="10">
    <source>
        <dbReference type="ARBA" id="ARBA00022842"/>
    </source>
</evidence>
<organism evidence="14 15">
    <name type="scientific">Methylovulum psychrotolerans</name>
    <dbReference type="NCBI Taxonomy" id="1704499"/>
    <lineage>
        <taxon>Bacteria</taxon>
        <taxon>Pseudomonadati</taxon>
        <taxon>Pseudomonadota</taxon>
        <taxon>Gammaproteobacteria</taxon>
        <taxon>Methylococcales</taxon>
        <taxon>Methylococcaceae</taxon>
        <taxon>Methylovulum</taxon>
    </lineage>
</organism>
<keyword evidence="9 11" id="KW-0378">Hydrolase</keyword>
<dbReference type="PROSITE" id="PS50879">
    <property type="entry name" value="RNASE_H_1"/>
    <property type="match status" value="1"/>
</dbReference>
<keyword evidence="10 11" id="KW-0460">Magnesium</keyword>
<dbReference type="GO" id="GO:0004523">
    <property type="term" value="F:RNA-DNA hybrid ribonuclease activity"/>
    <property type="evidence" value="ECO:0007669"/>
    <property type="project" value="UniProtKB-UniRule"/>
</dbReference>
<dbReference type="GO" id="GO:0000287">
    <property type="term" value="F:magnesium ion binding"/>
    <property type="evidence" value="ECO:0007669"/>
    <property type="project" value="UniProtKB-UniRule"/>
</dbReference>
<evidence type="ECO:0000313" key="15">
    <source>
        <dbReference type="Proteomes" id="UP000197019"/>
    </source>
</evidence>
<dbReference type="OrthoDB" id="7845843at2"/>
<dbReference type="Gene3D" id="3.30.420.10">
    <property type="entry name" value="Ribonuclease H-like superfamily/Ribonuclease H"/>
    <property type="match status" value="1"/>
</dbReference>
<dbReference type="EMBL" id="CP022129">
    <property type="protein sequence ID" value="ASF45165.1"/>
    <property type="molecule type" value="Genomic_DNA"/>
</dbReference>
<feature type="binding site" evidence="11">
    <location>
        <position position="10"/>
    </location>
    <ligand>
        <name>Mg(2+)</name>
        <dbReference type="ChEBI" id="CHEBI:18420"/>
        <label>1</label>
    </ligand>
</feature>
<reference evidence="14 15" key="1">
    <citation type="submission" date="2017-06" db="EMBL/GenBank/DDBJ databases">
        <title>Genome Sequencing of the methanotroph Methylovulum psychrotolerants str. HV10-M2 isolated from a high-altitude environment.</title>
        <authorList>
            <person name="Mateos-Rivera A."/>
        </authorList>
    </citation>
    <scope>NUCLEOTIDE SEQUENCE [LARGE SCALE GENOMIC DNA]</scope>
    <source>
        <strain evidence="14 15">HV10_M2</strain>
    </source>
</reference>
<dbReference type="InterPro" id="IPR022892">
    <property type="entry name" value="RNaseHI"/>
</dbReference>
<dbReference type="GO" id="GO:0043137">
    <property type="term" value="P:DNA replication, removal of RNA primer"/>
    <property type="evidence" value="ECO:0007669"/>
    <property type="project" value="TreeGrafter"/>
</dbReference>
<feature type="binding site" evidence="11">
    <location>
        <position position="10"/>
    </location>
    <ligand>
        <name>Mg(2+)</name>
        <dbReference type="ChEBI" id="CHEBI:18420"/>
        <label>2</label>
    </ligand>
</feature>
<comment type="catalytic activity">
    <reaction evidence="1 11">
        <text>Endonucleolytic cleavage to 5'-phosphomonoester.</text>
        <dbReference type="EC" id="3.1.26.4"/>
    </reaction>
</comment>
<feature type="binding site" evidence="11">
    <location>
        <position position="48"/>
    </location>
    <ligand>
        <name>Mg(2+)</name>
        <dbReference type="ChEBI" id="CHEBI:18420"/>
        <label>1</label>
    </ligand>
</feature>
<dbReference type="AlphaFoldDB" id="A0A1Z4BV43"/>
<keyword evidence="7 11" id="KW-0479">Metal-binding</keyword>
<evidence type="ECO:0000256" key="2">
    <source>
        <dbReference type="ARBA" id="ARBA00004065"/>
    </source>
</evidence>